<accession>A0ABN2XVZ1</accession>
<organism evidence="1 2">
    <name type="scientific">Nocardioides bigeumensis</name>
    <dbReference type="NCBI Taxonomy" id="433657"/>
    <lineage>
        <taxon>Bacteria</taxon>
        <taxon>Bacillati</taxon>
        <taxon>Actinomycetota</taxon>
        <taxon>Actinomycetes</taxon>
        <taxon>Propionibacteriales</taxon>
        <taxon>Nocardioidaceae</taxon>
        <taxon>Nocardioides</taxon>
    </lineage>
</organism>
<protein>
    <submittedName>
        <fullName evidence="1">Uncharacterized protein</fullName>
    </submittedName>
</protein>
<comment type="caution">
    <text evidence="1">The sequence shown here is derived from an EMBL/GenBank/DDBJ whole genome shotgun (WGS) entry which is preliminary data.</text>
</comment>
<proteinExistence type="predicted"/>
<evidence type="ECO:0000313" key="2">
    <source>
        <dbReference type="Proteomes" id="UP001500575"/>
    </source>
</evidence>
<evidence type="ECO:0000313" key="1">
    <source>
        <dbReference type="EMBL" id="GAA2117121.1"/>
    </source>
</evidence>
<gene>
    <name evidence="1" type="ORF">GCM10009843_07810</name>
</gene>
<keyword evidence="2" id="KW-1185">Reference proteome</keyword>
<dbReference type="Proteomes" id="UP001500575">
    <property type="component" value="Unassembled WGS sequence"/>
</dbReference>
<dbReference type="EMBL" id="BAAAQQ010000002">
    <property type="protein sequence ID" value="GAA2117121.1"/>
    <property type="molecule type" value="Genomic_DNA"/>
</dbReference>
<name>A0ABN2XVZ1_9ACTN</name>
<sequence>MDIGAAREAGRRRRRRRNGVLAGVVFLAAFGTTAAVLAPSEPEPVPASTDFPALDFSAGLRGVYYEETGEVAVGGQVGTLDDAADLGTSAVTTPYGLIYFTDDQAVRLLGAGGQVSTIAPAPERPDSSFTPTVRYDDARQSVAWLTRSEGQVTLSAYSLPEPRMVGSFPVPCEDSCGSLRMGGQDHGVAFVVGVNGTIAIDPSFGPDATWVDITDGRVIDVRNFTILSLEPPGAEPVELPEELSEVWRLEPTTVEDGMLSSDASWEMESTDVEWRRLGDEPLPFKLAIPAGTGSIQVKQDTDGTVLVRRTDGGDDVFYDCDYFGNCAEFARFDGADGRSGIIGDLH</sequence>
<reference evidence="1 2" key="1">
    <citation type="journal article" date="2019" name="Int. J. Syst. Evol. Microbiol.">
        <title>The Global Catalogue of Microorganisms (GCM) 10K type strain sequencing project: providing services to taxonomists for standard genome sequencing and annotation.</title>
        <authorList>
            <consortium name="The Broad Institute Genomics Platform"/>
            <consortium name="The Broad Institute Genome Sequencing Center for Infectious Disease"/>
            <person name="Wu L."/>
            <person name="Ma J."/>
        </authorList>
    </citation>
    <scope>NUCLEOTIDE SEQUENCE [LARGE SCALE GENOMIC DNA]</scope>
    <source>
        <strain evidence="1 2">JCM 16021</strain>
    </source>
</reference>